<feature type="chain" id="PRO_5045071971" description="EF-hand domain-containing protein" evidence="1">
    <location>
        <begin position="24"/>
        <end position="131"/>
    </location>
</feature>
<keyword evidence="3" id="KW-1185">Reference proteome</keyword>
<organism evidence="2 3">
    <name type="scientific">Mya arenaria</name>
    <name type="common">Soft-shell clam</name>
    <dbReference type="NCBI Taxonomy" id="6604"/>
    <lineage>
        <taxon>Eukaryota</taxon>
        <taxon>Metazoa</taxon>
        <taxon>Spiralia</taxon>
        <taxon>Lophotrochozoa</taxon>
        <taxon>Mollusca</taxon>
        <taxon>Bivalvia</taxon>
        <taxon>Autobranchia</taxon>
        <taxon>Heteroconchia</taxon>
        <taxon>Euheterodonta</taxon>
        <taxon>Imparidentia</taxon>
        <taxon>Neoheterodontei</taxon>
        <taxon>Myida</taxon>
        <taxon>Myoidea</taxon>
        <taxon>Myidae</taxon>
        <taxon>Mya</taxon>
    </lineage>
</organism>
<evidence type="ECO:0000256" key="1">
    <source>
        <dbReference type="SAM" id="SignalP"/>
    </source>
</evidence>
<feature type="signal peptide" evidence="1">
    <location>
        <begin position="1"/>
        <end position="23"/>
    </location>
</feature>
<sequence length="131" mass="15277">MFVGNRGSIRQLIFTLLIVLVTGRAMVSNDYVEGQIQNDGFVKRTVDNSAYNNGPTVISFARHGLCNHRFGKVRFFMALQKHFHMISDDMKIAFILDICKRRDHMLTMWVEEIFDNDGDGFITRFERQINR</sequence>
<evidence type="ECO:0000313" key="3">
    <source>
        <dbReference type="Proteomes" id="UP001164746"/>
    </source>
</evidence>
<evidence type="ECO:0008006" key="4">
    <source>
        <dbReference type="Google" id="ProtNLM"/>
    </source>
</evidence>
<evidence type="ECO:0000313" key="2">
    <source>
        <dbReference type="EMBL" id="WAR10633.1"/>
    </source>
</evidence>
<proteinExistence type="predicted"/>
<gene>
    <name evidence="2" type="ORF">MAR_035709</name>
</gene>
<dbReference type="EMBL" id="CP111018">
    <property type="protein sequence ID" value="WAR10633.1"/>
    <property type="molecule type" value="Genomic_DNA"/>
</dbReference>
<name>A0ABY7EKX7_MYAAR</name>
<keyword evidence="1" id="KW-0732">Signal</keyword>
<dbReference type="Proteomes" id="UP001164746">
    <property type="component" value="Chromosome 7"/>
</dbReference>
<accession>A0ABY7EKX7</accession>
<protein>
    <recommendedName>
        <fullName evidence="4">EF-hand domain-containing protein</fullName>
    </recommendedName>
</protein>
<reference evidence="2" key="1">
    <citation type="submission" date="2022-11" db="EMBL/GenBank/DDBJ databases">
        <title>Centuries of genome instability and evolution in soft-shell clam transmissible cancer (bioRxiv).</title>
        <authorList>
            <person name="Hart S.F.M."/>
            <person name="Yonemitsu M.A."/>
            <person name="Giersch R.M."/>
            <person name="Beal B.F."/>
            <person name="Arriagada G."/>
            <person name="Davis B.W."/>
            <person name="Ostrander E.A."/>
            <person name="Goff S.P."/>
            <person name="Metzger M.J."/>
        </authorList>
    </citation>
    <scope>NUCLEOTIDE SEQUENCE</scope>
    <source>
        <strain evidence="2">MELC-2E11</strain>
        <tissue evidence="2">Siphon/mantle</tissue>
    </source>
</reference>